<name>A0ABY5NS66_9FLAO</name>
<reference evidence="1 2" key="1">
    <citation type="submission" date="2022-08" db="EMBL/GenBank/DDBJ databases">
        <title>Myroides zhujiangensis sp. nov., a novel bacterium isolated from sediment in the Pearl River Estuary.</title>
        <authorList>
            <person name="Cui L."/>
        </authorList>
    </citation>
    <scope>NUCLEOTIDE SEQUENCE [LARGE SCALE GENOMIC DNA]</scope>
    <source>
        <strain evidence="1 2">SCSIO 72103</strain>
    </source>
</reference>
<gene>
    <name evidence="1" type="ORF">NPX36_14010</name>
</gene>
<organism evidence="1 2">
    <name type="scientific">Paenimyroides aestuarii</name>
    <dbReference type="NCBI Taxonomy" id="2968490"/>
    <lineage>
        <taxon>Bacteria</taxon>
        <taxon>Pseudomonadati</taxon>
        <taxon>Bacteroidota</taxon>
        <taxon>Flavobacteriia</taxon>
        <taxon>Flavobacteriales</taxon>
        <taxon>Flavobacteriaceae</taxon>
        <taxon>Paenimyroides</taxon>
    </lineage>
</organism>
<protein>
    <submittedName>
        <fullName evidence="1">DUF433 domain-containing protein</fullName>
    </submittedName>
</protein>
<keyword evidence="2" id="KW-1185">Reference proteome</keyword>
<sequence>MFENKLEIGNGIFTTQEIAQILQLPYSKVRTWITKYWDGELGKFYEKNYSWSIENTKAVGFHTLIEFYVMMQFAEAGVKTKEVLKAHKELSDMYKTNFPFAKEEVLRNIKTDKLKVYLKQNGDTISLDGTKQLNLDLISMFFHNLDFGKDNLASRFWPLGKKRSVVCDPHHKFGQPTIYGTNIQSEAIYRMYKAKEPIRFIASIYEVSEKAVKDAIEFHKKAA</sequence>
<evidence type="ECO:0000313" key="1">
    <source>
        <dbReference type="EMBL" id="UUV21421.1"/>
    </source>
</evidence>
<dbReference type="InterPro" id="IPR007367">
    <property type="entry name" value="DUF433"/>
</dbReference>
<dbReference type="Pfam" id="PF04255">
    <property type="entry name" value="DUF433"/>
    <property type="match status" value="1"/>
</dbReference>
<dbReference type="RefSeq" id="WP_257499347.1">
    <property type="nucleotide sequence ID" value="NZ_CP102382.1"/>
</dbReference>
<dbReference type="Proteomes" id="UP001317001">
    <property type="component" value="Chromosome"/>
</dbReference>
<accession>A0ABY5NS66</accession>
<proteinExistence type="predicted"/>
<evidence type="ECO:0000313" key="2">
    <source>
        <dbReference type="Proteomes" id="UP001317001"/>
    </source>
</evidence>
<dbReference type="EMBL" id="CP102382">
    <property type="protein sequence ID" value="UUV21421.1"/>
    <property type="molecule type" value="Genomic_DNA"/>
</dbReference>